<dbReference type="EMBL" id="SDMP01000010">
    <property type="protein sequence ID" value="RYR35817.1"/>
    <property type="molecule type" value="Genomic_DNA"/>
</dbReference>
<accession>A0A445BAX1</accession>
<keyword evidence="2" id="KW-1185">Reference proteome</keyword>
<dbReference type="Proteomes" id="UP000289738">
    <property type="component" value="Chromosome A10"/>
</dbReference>
<proteinExistence type="predicted"/>
<evidence type="ECO:0000313" key="2">
    <source>
        <dbReference type="Proteomes" id="UP000289738"/>
    </source>
</evidence>
<evidence type="ECO:0000313" key="1">
    <source>
        <dbReference type="EMBL" id="RYR35817.1"/>
    </source>
</evidence>
<organism evidence="1 2">
    <name type="scientific">Arachis hypogaea</name>
    <name type="common">Peanut</name>
    <dbReference type="NCBI Taxonomy" id="3818"/>
    <lineage>
        <taxon>Eukaryota</taxon>
        <taxon>Viridiplantae</taxon>
        <taxon>Streptophyta</taxon>
        <taxon>Embryophyta</taxon>
        <taxon>Tracheophyta</taxon>
        <taxon>Spermatophyta</taxon>
        <taxon>Magnoliopsida</taxon>
        <taxon>eudicotyledons</taxon>
        <taxon>Gunneridae</taxon>
        <taxon>Pentapetalae</taxon>
        <taxon>rosids</taxon>
        <taxon>fabids</taxon>
        <taxon>Fabales</taxon>
        <taxon>Fabaceae</taxon>
        <taxon>Papilionoideae</taxon>
        <taxon>50 kb inversion clade</taxon>
        <taxon>dalbergioids sensu lato</taxon>
        <taxon>Dalbergieae</taxon>
        <taxon>Pterocarpus clade</taxon>
        <taxon>Arachis</taxon>
    </lineage>
</organism>
<name>A0A445BAX1_ARAHY</name>
<reference evidence="1 2" key="1">
    <citation type="submission" date="2019-01" db="EMBL/GenBank/DDBJ databases">
        <title>Sequencing of cultivated peanut Arachis hypogaea provides insights into genome evolution and oil improvement.</title>
        <authorList>
            <person name="Chen X."/>
        </authorList>
    </citation>
    <scope>NUCLEOTIDE SEQUENCE [LARGE SCALE GENOMIC DNA]</scope>
    <source>
        <strain evidence="2">cv. Fuhuasheng</strain>
        <tissue evidence="1">Leaves</tissue>
    </source>
</reference>
<gene>
    <name evidence="1" type="ORF">Ahy_A10g050916</name>
</gene>
<sequence length="74" mass="8287">MWPMPKTHNKTTLILTTQQDPRLVLQTCLGMTLLQPMHKTTPISEKVIANWSIPMANMGRTLQGAAVTFPARMP</sequence>
<protein>
    <submittedName>
        <fullName evidence="1">Uncharacterized protein</fullName>
    </submittedName>
</protein>
<comment type="caution">
    <text evidence="1">The sequence shown here is derived from an EMBL/GenBank/DDBJ whole genome shotgun (WGS) entry which is preliminary data.</text>
</comment>
<dbReference type="AlphaFoldDB" id="A0A445BAX1"/>